<dbReference type="EMBL" id="KB467831">
    <property type="protein sequence ID" value="PCH33577.1"/>
    <property type="molecule type" value="Genomic_DNA"/>
</dbReference>
<protein>
    <recommendedName>
        <fullName evidence="1">BTB domain-containing protein</fullName>
    </recommendedName>
</protein>
<organism evidence="2 3">
    <name type="scientific">Wolfiporia cocos (strain MD-104)</name>
    <name type="common">Brown rot fungus</name>
    <dbReference type="NCBI Taxonomy" id="742152"/>
    <lineage>
        <taxon>Eukaryota</taxon>
        <taxon>Fungi</taxon>
        <taxon>Dikarya</taxon>
        <taxon>Basidiomycota</taxon>
        <taxon>Agaricomycotina</taxon>
        <taxon>Agaricomycetes</taxon>
        <taxon>Polyporales</taxon>
        <taxon>Phaeolaceae</taxon>
        <taxon>Wolfiporia</taxon>
    </lineage>
</organism>
<sequence>MASPDSEGALQAMHSIPCEIKWHPSFASPDTDVILCSNDDTAFRVYSHTLKTTSGLFASMFSLPRNTPHALASDIIRLDEDANVLASLLKMVSGMDFPPLVSIDFVDALLRAAEKYDMPGPASIIRNSLPSPLLEGSPIRIYGIAYRQGWFKEAAEVSRRTLGLDLCSPDVSRELAKIDAAAVVKLFELRRKRMESMVDCLNDHARFNVAGDATSICKNCSTPLQHVKWRSLQCAWALLVEKNGLTDEAIEIPEVVEACNAECTKCQERMYNETVTLRALRSVIKALPLTIELP</sequence>
<dbReference type="InterPro" id="IPR011333">
    <property type="entry name" value="SKP1/BTB/POZ_sf"/>
</dbReference>
<name>A0A2H3JC93_WOLCO</name>
<dbReference type="AlphaFoldDB" id="A0A2H3JC93"/>
<dbReference type="SMART" id="SM00225">
    <property type="entry name" value="BTB"/>
    <property type="match status" value="1"/>
</dbReference>
<evidence type="ECO:0000259" key="1">
    <source>
        <dbReference type="SMART" id="SM00225"/>
    </source>
</evidence>
<feature type="domain" description="BTB" evidence="1">
    <location>
        <begin position="31"/>
        <end position="133"/>
    </location>
</feature>
<keyword evidence="3" id="KW-1185">Reference proteome</keyword>
<dbReference type="OrthoDB" id="3266199at2759"/>
<evidence type="ECO:0000313" key="3">
    <source>
        <dbReference type="Proteomes" id="UP000218811"/>
    </source>
</evidence>
<dbReference type="Proteomes" id="UP000218811">
    <property type="component" value="Unassembled WGS sequence"/>
</dbReference>
<gene>
    <name evidence="2" type="ORF">WOLCODRAFT_160180</name>
</gene>
<proteinExistence type="predicted"/>
<accession>A0A2H3JC93</accession>
<reference evidence="2 3" key="1">
    <citation type="journal article" date="2012" name="Science">
        <title>The Paleozoic origin of enzymatic lignin decomposition reconstructed from 31 fungal genomes.</title>
        <authorList>
            <person name="Floudas D."/>
            <person name="Binder M."/>
            <person name="Riley R."/>
            <person name="Barry K."/>
            <person name="Blanchette R.A."/>
            <person name="Henrissat B."/>
            <person name="Martinez A.T."/>
            <person name="Otillar R."/>
            <person name="Spatafora J.W."/>
            <person name="Yadav J.S."/>
            <person name="Aerts A."/>
            <person name="Benoit I."/>
            <person name="Boyd A."/>
            <person name="Carlson A."/>
            <person name="Copeland A."/>
            <person name="Coutinho P.M."/>
            <person name="de Vries R.P."/>
            <person name="Ferreira P."/>
            <person name="Findley K."/>
            <person name="Foster B."/>
            <person name="Gaskell J."/>
            <person name="Glotzer D."/>
            <person name="Gorecki P."/>
            <person name="Heitman J."/>
            <person name="Hesse C."/>
            <person name="Hori C."/>
            <person name="Igarashi K."/>
            <person name="Jurgens J.A."/>
            <person name="Kallen N."/>
            <person name="Kersten P."/>
            <person name="Kohler A."/>
            <person name="Kuees U."/>
            <person name="Kumar T.K.A."/>
            <person name="Kuo A."/>
            <person name="LaButti K."/>
            <person name="Larrondo L.F."/>
            <person name="Lindquist E."/>
            <person name="Ling A."/>
            <person name="Lombard V."/>
            <person name="Lucas S."/>
            <person name="Lundell T."/>
            <person name="Martin R."/>
            <person name="McLaughlin D.J."/>
            <person name="Morgenstern I."/>
            <person name="Morin E."/>
            <person name="Murat C."/>
            <person name="Nagy L.G."/>
            <person name="Nolan M."/>
            <person name="Ohm R.A."/>
            <person name="Patyshakuliyeva A."/>
            <person name="Rokas A."/>
            <person name="Ruiz-Duenas F.J."/>
            <person name="Sabat G."/>
            <person name="Salamov A."/>
            <person name="Samejima M."/>
            <person name="Schmutz J."/>
            <person name="Slot J.C."/>
            <person name="St John F."/>
            <person name="Stenlid J."/>
            <person name="Sun H."/>
            <person name="Sun S."/>
            <person name="Syed K."/>
            <person name="Tsang A."/>
            <person name="Wiebenga A."/>
            <person name="Young D."/>
            <person name="Pisabarro A."/>
            <person name="Eastwood D.C."/>
            <person name="Martin F."/>
            <person name="Cullen D."/>
            <person name="Grigoriev I.V."/>
            <person name="Hibbett D.S."/>
        </authorList>
    </citation>
    <scope>NUCLEOTIDE SEQUENCE [LARGE SCALE GENOMIC DNA]</scope>
    <source>
        <strain evidence="2 3">MD-104</strain>
    </source>
</reference>
<dbReference type="SUPFAM" id="SSF54695">
    <property type="entry name" value="POZ domain"/>
    <property type="match status" value="1"/>
</dbReference>
<dbReference type="OMA" id="YEMPMAL"/>
<dbReference type="STRING" id="742152.A0A2H3JC93"/>
<dbReference type="InterPro" id="IPR000210">
    <property type="entry name" value="BTB/POZ_dom"/>
</dbReference>
<dbReference type="Gene3D" id="3.30.710.10">
    <property type="entry name" value="Potassium Channel Kv1.1, Chain A"/>
    <property type="match status" value="1"/>
</dbReference>
<evidence type="ECO:0000313" key="2">
    <source>
        <dbReference type="EMBL" id="PCH33577.1"/>
    </source>
</evidence>